<comment type="caution">
    <text evidence="3">The sequence shown here is derived from an EMBL/GenBank/DDBJ whole genome shotgun (WGS) entry which is preliminary data.</text>
</comment>
<accession>A0A921SNY5</accession>
<evidence type="ECO:0000256" key="2">
    <source>
        <dbReference type="SAM" id="SignalP"/>
    </source>
</evidence>
<dbReference type="AlphaFoldDB" id="A0A921SNY5"/>
<evidence type="ECO:0008006" key="5">
    <source>
        <dbReference type="Google" id="ProtNLM"/>
    </source>
</evidence>
<reference evidence="3" key="1">
    <citation type="journal article" date="2021" name="PeerJ">
        <title>Extensive microbial diversity within the chicken gut microbiome revealed by metagenomics and culture.</title>
        <authorList>
            <person name="Gilroy R."/>
            <person name="Ravi A."/>
            <person name="Getino M."/>
            <person name="Pursley I."/>
            <person name="Horton D.L."/>
            <person name="Alikhan N.F."/>
            <person name="Baker D."/>
            <person name="Gharbi K."/>
            <person name="Hall N."/>
            <person name="Watson M."/>
            <person name="Adriaenssens E.M."/>
            <person name="Foster-Nyarko E."/>
            <person name="Jarju S."/>
            <person name="Secka A."/>
            <person name="Antonio M."/>
            <person name="Oren A."/>
            <person name="Chaudhuri R.R."/>
            <person name="La Ragione R."/>
            <person name="Hildebrand F."/>
            <person name="Pallen M.J."/>
        </authorList>
    </citation>
    <scope>NUCLEOTIDE SEQUENCE</scope>
    <source>
        <strain evidence="3">ChiGjej5B5-7349</strain>
    </source>
</reference>
<protein>
    <recommendedName>
        <fullName evidence="5">Lipoprotein</fullName>
    </recommendedName>
</protein>
<reference evidence="3" key="2">
    <citation type="submission" date="2021-09" db="EMBL/GenBank/DDBJ databases">
        <authorList>
            <person name="Gilroy R."/>
        </authorList>
    </citation>
    <scope>NUCLEOTIDE SEQUENCE</scope>
    <source>
        <strain evidence="3">ChiGjej5B5-7349</strain>
    </source>
</reference>
<evidence type="ECO:0000256" key="1">
    <source>
        <dbReference type="SAM" id="MobiDB-lite"/>
    </source>
</evidence>
<evidence type="ECO:0000313" key="4">
    <source>
        <dbReference type="Proteomes" id="UP000784435"/>
    </source>
</evidence>
<dbReference type="Proteomes" id="UP000784435">
    <property type="component" value="Unassembled WGS sequence"/>
</dbReference>
<name>A0A921SNY5_9MICO</name>
<feature type="chain" id="PRO_5039190987" description="Lipoprotein" evidence="2">
    <location>
        <begin position="29"/>
        <end position="433"/>
    </location>
</feature>
<dbReference type="PROSITE" id="PS51257">
    <property type="entry name" value="PROKAR_LIPOPROTEIN"/>
    <property type="match status" value="1"/>
</dbReference>
<feature type="region of interest" description="Disordered" evidence="1">
    <location>
        <begin position="26"/>
        <end position="56"/>
    </location>
</feature>
<proteinExistence type="predicted"/>
<sequence>MNHRLRPAVVPAAAAAALLLLSACTPSSDPQPQETSAAAEPATTASATAESGDEYPAAVSRDLDLDFGATTYDRLTACHHDGPVTVQGGRSVFAPSDPTDELTDMGAEVELTITGAPTYLEIGPGGRVYASVPFRCEATGGDAPSGAEALLDSGELIVGGTQDAMQIVGLVTAGDVLDEDGDGGGASGGEAEASAAADIQLREPAGIGTTLVHSSLRNGDGYRYFIREAQDGDTDTPSGRSWTTVHWDDEAGAIRQLEHSEDILETVPRPDETLVIAADGDDGVIVGEEDLDDAETFDAIAEFLGDPVDESSEFAETDDYQGYRSETKEWDGFRITLYSPADGEPDWVGTCLAWEAVLGDMPQDVTIGSAVQPGATMEQHPQLDVADAPYVTEGEDPGLVTDDGNRYTIDVVGGTAATGMIDRMVSGRGCIRD</sequence>
<feature type="signal peptide" evidence="2">
    <location>
        <begin position="1"/>
        <end position="28"/>
    </location>
</feature>
<keyword evidence="2" id="KW-0732">Signal</keyword>
<feature type="compositionally biased region" description="Low complexity" evidence="1">
    <location>
        <begin position="30"/>
        <end position="50"/>
    </location>
</feature>
<evidence type="ECO:0000313" key="3">
    <source>
        <dbReference type="EMBL" id="HJG80935.1"/>
    </source>
</evidence>
<organism evidence="3 4">
    <name type="scientific">Brevibacterium senegalense</name>
    <dbReference type="NCBI Taxonomy" id="1033736"/>
    <lineage>
        <taxon>Bacteria</taxon>
        <taxon>Bacillati</taxon>
        <taxon>Actinomycetota</taxon>
        <taxon>Actinomycetes</taxon>
        <taxon>Micrococcales</taxon>
        <taxon>Brevibacteriaceae</taxon>
        <taxon>Brevibacterium</taxon>
    </lineage>
</organism>
<dbReference type="EMBL" id="DYUK01000238">
    <property type="protein sequence ID" value="HJG80935.1"/>
    <property type="molecule type" value="Genomic_DNA"/>
</dbReference>
<gene>
    <name evidence="3" type="ORF">K8V08_11045</name>
</gene>